<keyword evidence="2" id="KW-1185">Reference proteome</keyword>
<proteinExistence type="predicted"/>
<dbReference type="OrthoDB" id="2994945at2759"/>
<gene>
    <name evidence="1" type="ORF">K503DRAFT_750350</name>
</gene>
<dbReference type="InParanoid" id="A0A1B7MH31"/>
<protein>
    <submittedName>
        <fullName evidence="1">Uncharacterized protein</fullName>
    </submittedName>
</protein>
<reference evidence="1 2" key="1">
    <citation type="submission" date="2016-06" db="EMBL/GenBank/DDBJ databases">
        <title>Comparative genomics of the ectomycorrhizal sister species Rhizopogon vinicolor and Rhizopogon vesiculosus (Basidiomycota: Boletales) reveals a divergence of the mating type B locus.</title>
        <authorList>
            <consortium name="DOE Joint Genome Institute"/>
            <person name="Mujic A.B."/>
            <person name="Kuo A."/>
            <person name="Tritt A."/>
            <person name="Lipzen A."/>
            <person name="Chen C."/>
            <person name="Johnson J."/>
            <person name="Sharma A."/>
            <person name="Barry K."/>
            <person name="Grigoriev I.V."/>
            <person name="Spatafora J.W."/>
        </authorList>
    </citation>
    <scope>NUCLEOTIDE SEQUENCE [LARGE SCALE GENOMIC DNA]</scope>
    <source>
        <strain evidence="1 2">AM-OR11-026</strain>
    </source>
</reference>
<name>A0A1B7MH31_9AGAM</name>
<dbReference type="EMBL" id="KV449190">
    <property type="protein sequence ID" value="OAX31910.1"/>
    <property type="molecule type" value="Genomic_DNA"/>
</dbReference>
<dbReference type="Proteomes" id="UP000092154">
    <property type="component" value="Unassembled WGS sequence"/>
</dbReference>
<evidence type="ECO:0000313" key="2">
    <source>
        <dbReference type="Proteomes" id="UP000092154"/>
    </source>
</evidence>
<evidence type="ECO:0000313" key="1">
    <source>
        <dbReference type="EMBL" id="OAX31910.1"/>
    </source>
</evidence>
<organism evidence="1 2">
    <name type="scientific">Rhizopogon vinicolor AM-OR11-026</name>
    <dbReference type="NCBI Taxonomy" id="1314800"/>
    <lineage>
        <taxon>Eukaryota</taxon>
        <taxon>Fungi</taxon>
        <taxon>Dikarya</taxon>
        <taxon>Basidiomycota</taxon>
        <taxon>Agaricomycotina</taxon>
        <taxon>Agaricomycetes</taxon>
        <taxon>Agaricomycetidae</taxon>
        <taxon>Boletales</taxon>
        <taxon>Suillineae</taxon>
        <taxon>Rhizopogonaceae</taxon>
        <taxon>Rhizopogon</taxon>
    </lineage>
</organism>
<dbReference type="SUPFAM" id="SSF46689">
    <property type="entry name" value="Homeodomain-like"/>
    <property type="match status" value="1"/>
</dbReference>
<sequence length="132" mass="15368">MPYRNISDDLEHATIRLYDRQILPMTDILDAVGLSHPTFFRVFNLTVLKQYRETGHVSKPKSLRRGRVRALNYSDVHHLLELVKQRPDWFLDELQHLLGTNRFVPVHYTTIDNTLERAGISQETLSGGTRTQ</sequence>
<dbReference type="InterPro" id="IPR009057">
    <property type="entry name" value="Homeodomain-like_sf"/>
</dbReference>
<dbReference type="AlphaFoldDB" id="A0A1B7MH31"/>
<accession>A0A1B7MH31</accession>